<name>A0A1N7FY53_9NOCA</name>
<protein>
    <submittedName>
        <fullName evidence="2">Lipase</fullName>
    </submittedName>
</protein>
<dbReference type="InterPro" id="IPR000639">
    <property type="entry name" value="Epox_hydrolase-like"/>
</dbReference>
<evidence type="ECO:0000259" key="1">
    <source>
        <dbReference type="Pfam" id="PF00561"/>
    </source>
</evidence>
<feature type="domain" description="AB hydrolase-1" evidence="1">
    <location>
        <begin position="17"/>
        <end position="143"/>
    </location>
</feature>
<dbReference type="EMBL" id="FTNT01000006">
    <property type="protein sequence ID" value="SIS05270.1"/>
    <property type="molecule type" value="Genomic_DNA"/>
</dbReference>
<dbReference type="PRINTS" id="PR00111">
    <property type="entry name" value="ABHYDROLASE"/>
</dbReference>
<dbReference type="RefSeq" id="WP_076479743.1">
    <property type="nucleotide sequence ID" value="NZ_FTNT01000006.1"/>
</dbReference>
<keyword evidence="3" id="KW-1185">Reference proteome</keyword>
<dbReference type="InterPro" id="IPR029058">
    <property type="entry name" value="AB_hydrolase_fold"/>
</dbReference>
<dbReference type="GO" id="GO:0047372">
    <property type="term" value="F:monoacylglycerol lipase activity"/>
    <property type="evidence" value="ECO:0007669"/>
    <property type="project" value="TreeGrafter"/>
</dbReference>
<gene>
    <name evidence="2" type="ORF">SAMN05445060_2405</name>
</gene>
<dbReference type="OrthoDB" id="3193334at2"/>
<dbReference type="InterPro" id="IPR050266">
    <property type="entry name" value="AB_hydrolase_sf"/>
</dbReference>
<dbReference type="Gene3D" id="3.40.50.1820">
    <property type="entry name" value="alpha/beta hydrolase"/>
    <property type="match status" value="1"/>
</dbReference>
<dbReference type="AlphaFoldDB" id="A0A1N7FY53"/>
<evidence type="ECO:0000313" key="3">
    <source>
        <dbReference type="Proteomes" id="UP000186218"/>
    </source>
</evidence>
<sequence length="262" mass="28687">MSRLNVEYFGPESGSRVLAIHGVTGHGKRWSALASEQLPDHRVIAPDLLGHGFSPWNPPWSIGAQVDALRELLHEIGPEPVIVVGHSFGGALGLHLAAREPDRVRSLVLLDPAIGIDPEMARTAADDTIDHWYYDSVADARADKLNGAWSEAGEAAVEAEIVEHLITDHRGRLGWRVSPAAVVTTFSELAAPWVIPPPSVPVWLVQATRVQPPYVRPELVRGLSERSQFTYLAEDCDHMVPQALPELVGRLIRDADRTDDTV</sequence>
<dbReference type="Proteomes" id="UP000186218">
    <property type="component" value="Unassembled WGS sequence"/>
</dbReference>
<dbReference type="InterPro" id="IPR000073">
    <property type="entry name" value="AB_hydrolase_1"/>
</dbReference>
<proteinExistence type="predicted"/>
<dbReference type="GO" id="GO:0046464">
    <property type="term" value="P:acylglycerol catabolic process"/>
    <property type="evidence" value="ECO:0007669"/>
    <property type="project" value="TreeGrafter"/>
</dbReference>
<dbReference type="STRING" id="1344003.SAMN05445060_2405"/>
<dbReference type="Pfam" id="PF00561">
    <property type="entry name" value="Abhydrolase_1"/>
    <property type="match status" value="1"/>
</dbReference>
<dbReference type="SUPFAM" id="SSF53474">
    <property type="entry name" value="alpha/beta-Hydrolases"/>
    <property type="match status" value="1"/>
</dbReference>
<accession>A0A1N7FY53</accession>
<dbReference type="PRINTS" id="PR00412">
    <property type="entry name" value="EPOXHYDRLASE"/>
</dbReference>
<dbReference type="GO" id="GO:0016020">
    <property type="term" value="C:membrane"/>
    <property type="evidence" value="ECO:0007669"/>
    <property type="project" value="TreeGrafter"/>
</dbReference>
<evidence type="ECO:0000313" key="2">
    <source>
        <dbReference type="EMBL" id="SIS05270.1"/>
    </source>
</evidence>
<dbReference type="PANTHER" id="PTHR43798:SF33">
    <property type="entry name" value="HYDROLASE, PUTATIVE (AFU_ORTHOLOGUE AFUA_2G14860)-RELATED"/>
    <property type="match status" value="1"/>
</dbReference>
<dbReference type="PANTHER" id="PTHR43798">
    <property type="entry name" value="MONOACYLGLYCEROL LIPASE"/>
    <property type="match status" value="1"/>
</dbReference>
<organism evidence="2 3">
    <name type="scientific">Williamsia sterculiae</name>
    <dbReference type="NCBI Taxonomy" id="1344003"/>
    <lineage>
        <taxon>Bacteria</taxon>
        <taxon>Bacillati</taxon>
        <taxon>Actinomycetota</taxon>
        <taxon>Actinomycetes</taxon>
        <taxon>Mycobacteriales</taxon>
        <taxon>Nocardiaceae</taxon>
        <taxon>Williamsia</taxon>
    </lineage>
</organism>
<reference evidence="2 3" key="1">
    <citation type="submission" date="2017-01" db="EMBL/GenBank/DDBJ databases">
        <authorList>
            <person name="Mah S.A."/>
            <person name="Swanson W.J."/>
            <person name="Moy G.W."/>
            <person name="Vacquier V.D."/>
        </authorList>
    </citation>
    <scope>NUCLEOTIDE SEQUENCE [LARGE SCALE GENOMIC DNA]</scope>
    <source>
        <strain evidence="2 3">CPCC 203464</strain>
    </source>
</reference>